<sequence length="609" mass="68807">MKVAVIGGGPSGLVTLKYLCEAQQCLGCEPVEAVLFEYQNDVGGTFLARAYEDAELVSSKQLTCFSDFRHPSLKDFLSAREYVEYLHSYCSHFNLWPHIKLGARVVSVSRGGRRGHVIEYRTEEGSRRWDCDAVAVCSGLHVEPNLPDIGGIRNVPMVIHSSQFKSRQQFDGCRLVMVVGCGETGADVAYLAATHPEVDRVVLCHNDGFHFAPKVRRHPPYHCVTPSLLTQVAAKRNPGPVLLPILGRVPNSAEPGIPIDVSRANLFDTAYVHRILRQKDDWLWEYYRLYIAALLWLSSGTTAGMDQWAGEISSARHHPSKSNDAPACRRADTQQRLPYRPQVPGRRLWLYALRSALVQTPVEDTHGRCVDLAPWPLRIRPTGVVDFVDNGRPEYERMKKHRVRPDMVVLCTGYKQKFSFFDKRSSPPYATPETADVRQIWQRSDPSVGFIGFVRPSLGAIPPLSEMQAQLWVARLLARHRIPGPLHPRDEWHYKLRSVPGARVQCGVDHESYAYQLALDMESAPGFTDVVGFRSLKLLLVWGLGANFNTKFRLRGPWQWDGAPAMLASREFWETITRRPIFFGECCGPLQYPDTKHAQVTSQSLFYRC</sequence>
<keyword evidence="3" id="KW-0274">FAD</keyword>
<evidence type="ECO:0000256" key="3">
    <source>
        <dbReference type="ARBA" id="ARBA00022827"/>
    </source>
</evidence>
<protein>
    <recommendedName>
        <fullName evidence="8">Dimethylaniline monooxygenase</fullName>
    </recommendedName>
</protein>
<evidence type="ECO:0008006" key="8">
    <source>
        <dbReference type="Google" id="ProtNLM"/>
    </source>
</evidence>
<dbReference type="PIRSF" id="PIRSF000332">
    <property type="entry name" value="FMO"/>
    <property type="match status" value="1"/>
</dbReference>
<dbReference type="GO" id="GO:0050661">
    <property type="term" value="F:NADP binding"/>
    <property type="evidence" value="ECO:0007669"/>
    <property type="project" value="InterPro"/>
</dbReference>
<dbReference type="EMBL" id="JAAHCF010001007">
    <property type="protein sequence ID" value="KAK8141382.1"/>
    <property type="molecule type" value="Genomic_DNA"/>
</dbReference>
<dbReference type="InterPro" id="IPR050346">
    <property type="entry name" value="FMO-like"/>
</dbReference>
<keyword evidence="2" id="KW-0285">Flavoprotein</keyword>
<evidence type="ECO:0000313" key="6">
    <source>
        <dbReference type="EMBL" id="KAK8141382.1"/>
    </source>
</evidence>
<dbReference type="InterPro" id="IPR000960">
    <property type="entry name" value="Flavin_mOase"/>
</dbReference>
<dbReference type="InterPro" id="IPR036188">
    <property type="entry name" value="FAD/NAD-bd_sf"/>
</dbReference>
<dbReference type="PANTHER" id="PTHR23023">
    <property type="entry name" value="DIMETHYLANILINE MONOOXYGENASE"/>
    <property type="match status" value="1"/>
</dbReference>
<dbReference type="SUPFAM" id="SSF51905">
    <property type="entry name" value="FAD/NAD(P)-binding domain"/>
    <property type="match status" value="1"/>
</dbReference>
<proteinExistence type="inferred from homology"/>
<name>A0AAW0RGT5_9HYPO</name>
<keyword evidence="4" id="KW-0521">NADP</keyword>
<evidence type="ECO:0000256" key="2">
    <source>
        <dbReference type="ARBA" id="ARBA00022630"/>
    </source>
</evidence>
<keyword evidence="5" id="KW-0560">Oxidoreductase</keyword>
<dbReference type="GO" id="GO:0050660">
    <property type="term" value="F:flavin adenine dinucleotide binding"/>
    <property type="evidence" value="ECO:0007669"/>
    <property type="project" value="InterPro"/>
</dbReference>
<comment type="similarity">
    <text evidence="1">Belongs to the FMO family.</text>
</comment>
<reference evidence="6 7" key="1">
    <citation type="submission" date="2020-02" db="EMBL/GenBank/DDBJ databases">
        <title>Comparative genomics of the hypocrealean fungal genus Beauvera.</title>
        <authorList>
            <person name="Showalter D.N."/>
            <person name="Bushley K.E."/>
            <person name="Rehner S.A."/>
        </authorList>
    </citation>
    <scope>NUCLEOTIDE SEQUENCE [LARGE SCALE GENOMIC DNA]</scope>
    <source>
        <strain evidence="6 7">ARSEF4384</strain>
    </source>
</reference>
<gene>
    <name evidence="6" type="ORF">G3M48_000139</name>
</gene>
<dbReference type="AlphaFoldDB" id="A0AAW0RGT5"/>
<dbReference type="Proteomes" id="UP001397290">
    <property type="component" value="Unassembled WGS sequence"/>
</dbReference>
<dbReference type="InterPro" id="IPR020946">
    <property type="entry name" value="Flavin_mOase-like"/>
</dbReference>
<evidence type="ECO:0000313" key="7">
    <source>
        <dbReference type="Proteomes" id="UP001397290"/>
    </source>
</evidence>
<evidence type="ECO:0000256" key="1">
    <source>
        <dbReference type="ARBA" id="ARBA00009183"/>
    </source>
</evidence>
<evidence type="ECO:0000256" key="5">
    <source>
        <dbReference type="ARBA" id="ARBA00023002"/>
    </source>
</evidence>
<dbReference type="Gene3D" id="3.50.50.60">
    <property type="entry name" value="FAD/NAD(P)-binding domain"/>
    <property type="match status" value="1"/>
</dbReference>
<dbReference type="Pfam" id="PF00743">
    <property type="entry name" value="FMO-like"/>
    <property type="match status" value="1"/>
</dbReference>
<accession>A0AAW0RGT5</accession>
<dbReference type="GO" id="GO:0004499">
    <property type="term" value="F:N,N-dimethylaniline monooxygenase activity"/>
    <property type="evidence" value="ECO:0007669"/>
    <property type="project" value="InterPro"/>
</dbReference>
<comment type="caution">
    <text evidence="6">The sequence shown here is derived from an EMBL/GenBank/DDBJ whole genome shotgun (WGS) entry which is preliminary data.</text>
</comment>
<organism evidence="6 7">
    <name type="scientific">Beauveria asiatica</name>
    <dbReference type="NCBI Taxonomy" id="1069075"/>
    <lineage>
        <taxon>Eukaryota</taxon>
        <taxon>Fungi</taxon>
        <taxon>Dikarya</taxon>
        <taxon>Ascomycota</taxon>
        <taxon>Pezizomycotina</taxon>
        <taxon>Sordariomycetes</taxon>
        <taxon>Hypocreomycetidae</taxon>
        <taxon>Hypocreales</taxon>
        <taxon>Cordycipitaceae</taxon>
        <taxon>Beauveria</taxon>
    </lineage>
</organism>
<evidence type="ECO:0000256" key="4">
    <source>
        <dbReference type="ARBA" id="ARBA00022857"/>
    </source>
</evidence>
<keyword evidence="7" id="KW-1185">Reference proteome</keyword>